<dbReference type="EMBL" id="BKCJ010283942">
    <property type="protein sequence ID" value="GEZ47984.1"/>
    <property type="molecule type" value="Genomic_DNA"/>
</dbReference>
<organism evidence="2">
    <name type="scientific">Tanacetum cinerariifolium</name>
    <name type="common">Dalmatian daisy</name>
    <name type="synonym">Chrysanthemum cinerariifolium</name>
    <dbReference type="NCBI Taxonomy" id="118510"/>
    <lineage>
        <taxon>Eukaryota</taxon>
        <taxon>Viridiplantae</taxon>
        <taxon>Streptophyta</taxon>
        <taxon>Embryophyta</taxon>
        <taxon>Tracheophyta</taxon>
        <taxon>Spermatophyta</taxon>
        <taxon>Magnoliopsida</taxon>
        <taxon>eudicotyledons</taxon>
        <taxon>Gunneridae</taxon>
        <taxon>Pentapetalae</taxon>
        <taxon>asterids</taxon>
        <taxon>campanulids</taxon>
        <taxon>Asterales</taxon>
        <taxon>Asteraceae</taxon>
        <taxon>Asteroideae</taxon>
        <taxon>Anthemideae</taxon>
        <taxon>Anthemidinae</taxon>
        <taxon>Tanacetum</taxon>
    </lineage>
</organism>
<dbReference type="AlphaFoldDB" id="A0A699ICZ6"/>
<feature type="domain" description="Retrovirus-related Pol polyprotein from transposon TNT 1-94-like beta-barrel" evidence="1">
    <location>
        <begin position="237"/>
        <end position="305"/>
    </location>
</feature>
<accession>A0A699ICZ6</accession>
<protein>
    <submittedName>
        <fullName evidence="2">Integrase, catalytic region, zinc finger, CCHC-type, peptidase aspartic, catalytic</fullName>
    </submittedName>
</protein>
<dbReference type="Pfam" id="PF22936">
    <property type="entry name" value="Pol_BBD"/>
    <property type="match status" value="1"/>
</dbReference>
<gene>
    <name evidence="2" type="ORF">Tci_519957</name>
</gene>
<reference evidence="2" key="1">
    <citation type="journal article" date="2019" name="Sci. Rep.">
        <title>Draft genome of Tanacetum cinerariifolium, the natural source of mosquito coil.</title>
        <authorList>
            <person name="Yamashiro T."/>
            <person name="Shiraishi A."/>
            <person name="Satake H."/>
            <person name="Nakayama K."/>
        </authorList>
    </citation>
    <scope>NUCLEOTIDE SEQUENCE</scope>
</reference>
<name>A0A699ICZ6_TANCI</name>
<sequence>MNSPEPTSLSRPTKVEVPKELPKVSMVNTSLKKLKHHLASFDVVVKQRTTYTAITEGTWGFELTKACFRDEIIPSVKALKDLFNSFDQFLVDELSEVQNIFLQMEQAVEQHRVTLLTSASGSQPSGNTKKDKIQQTPSCTLKNKIEAQHRIGRSTLINKNHDVKLKEPASVQNSKINVNFDLKCATYNGCLFFDNHDSCVLNFINNVNARVKSKYVKKTFKRNVWKPTGKVVQIVIWYLDSGCSKHMTGDRSQLTNFVDKFLGTIKFSNDHIEKIMGYGDYLIGNDTISRVYFVDGLGHNLFSVG</sequence>
<dbReference type="InterPro" id="IPR054722">
    <property type="entry name" value="PolX-like_BBD"/>
</dbReference>
<proteinExistence type="predicted"/>
<evidence type="ECO:0000313" key="2">
    <source>
        <dbReference type="EMBL" id="GEZ47984.1"/>
    </source>
</evidence>
<comment type="caution">
    <text evidence="2">The sequence shown here is derived from an EMBL/GenBank/DDBJ whole genome shotgun (WGS) entry which is preliminary data.</text>
</comment>
<evidence type="ECO:0000259" key="1">
    <source>
        <dbReference type="Pfam" id="PF22936"/>
    </source>
</evidence>